<comment type="caution">
    <text evidence="2">The sequence shown here is derived from an EMBL/GenBank/DDBJ whole genome shotgun (WGS) entry which is preliminary data.</text>
</comment>
<keyword evidence="2" id="KW-0695">RNA-directed DNA polymerase</keyword>
<keyword evidence="2" id="KW-0808">Transferase</keyword>
<gene>
    <name evidence="2" type="primary">pol_14</name>
    <name evidence="2" type="ORF">E2C01_042465</name>
</gene>
<dbReference type="Proteomes" id="UP000324222">
    <property type="component" value="Unassembled WGS sequence"/>
</dbReference>
<dbReference type="InterPro" id="IPR000477">
    <property type="entry name" value="RT_dom"/>
</dbReference>
<feature type="domain" description="Reverse transcriptase" evidence="1">
    <location>
        <begin position="109"/>
        <end position="317"/>
    </location>
</feature>
<dbReference type="PROSITE" id="PS50878">
    <property type="entry name" value="RT_POL"/>
    <property type="match status" value="1"/>
</dbReference>
<accession>A0A5B7FUQ7</accession>
<evidence type="ECO:0000259" key="1">
    <source>
        <dbReference type="PROSITE" id="PS50878"/>
    </source>
</evidence>
<protein>
    <submittedName>
        <fullName evidence="2">RNA-directed DNA polymerase from mobile element jockey</fullName>
    </submittedName>
</protein>
<proteinExistence type="predicted"/>
<evidence type="ECO:0000313" key="3">
    <source>
        <dbReference type="Proteomes" id="UP000324222"/>
    </source>
</evidence>
<keyword evidence="3" id="KW-1185">Reference proteome</keyword>
<reference evidence="2 3" key="1">
    <citation type="submission" date="2019-05" db="EMBL/GenBank/DDBJ databases">
        <title>Another draft genome of Portunus trituberculatus and its Hox gene families provides insights of decapod evolution.</title>
        <authorList>
            <person name="Jeong J.-H."/>
            <person name="Song I."/>
            <person name="Kim S."/>
            <person name="Choi T."/>
            <person name="Kim D."/>
            <person name="Ryu S."/>
            <person name="Kim W."/>
        </authorList>
    </citation>
    <scope>NUCLEOTIDE SEQUENCE [LARGE SCALE GENOMIC DNA]</scope>
    <source>
        <tissue evidence="2">Muscle</tissue>
    </source>
</reference>
<sequence>MEAKKVCCPLPLCGASQTLLDDHLKATVLTEHYTGKIGTKPILHPPQDLCHVVEAATTSSGPRKLALPFKTVDLSGTDLPDIRKSCRSRSYPLLIPPTIRTDLLQIYNTSWLTGDFPSCWKSSVPFLIAKPGKNPTLPLAYRLMALLSCIGKLMEWLVTTQMPWWMENSHLLREAQCGFHPCCSTLHILTQIKYHTCNSYHPQQTTMSALFLDLEGAFDTTSHEGVLYKLAHMGITGTPPARVKSFLSGRFSQVSVGASMSASLPIQRGIPQCSILSPLLFNVLLSNLHVPCHSHLLIVSRAVIQSESQRRQQLRTG</sequence>
<dbReference type="GO" id="GO:0003964">
    <property type="term" value="F:RNA-directed DNA polymerase activity"/>
    <property type="evidence" value="ECO:0007669"/>
    <property type="project" value="UniProtKB-KW"/>
</dbReference>
<keyword evidence="2" id="KW-0548">Nucleotidyltransferase</keyword>
<dbReference type="AlphaFoldDB" id="A0A5B7FUQ7"/>
<dbReference type="OrthoDB" id="6381824at2759"/>
<organism evidence="2 3">
    <name type="scientific">Portunus trituberculatus</name>
    <name type="common">Swimming crab</name>
    <name type="synonym">Neptunus trituberculatus</name>
    <dbReference type="NCBI Taxonomy" id="210409"/>
    <lineage>
        <taxon>Eukaryota</taxon>
        <taxon>Metazoa</taxon>
        <taxon>Ecdysozoa</taxon>
        <taxon>Arthropoda</taxon>
        <taxon>Crustacea</taxon>
        <taxon>Multicrustacea</taxon>
        <taxon>Malacostraca</taxon>
        <taxon>Eumalacostraca</taxon>
        <taxon>Eucarida</taxon>
        <taxon>Decapoda</taxon>
        <taxon>Pleocyemata</taxon>
        <taxon>Brachyura</taxon>
        <taxon>Eubrachyura</taxon>
        <taxon>Portunoidea</taxon>
        <taxon>Portunidae</taxon>
        <taxon>Portuninae</taxon>
        <taxon>Portunus</taxon>
    </lineage>
</organism>
<dbReference type="PANTHER" id="PTHR19446">
    <property type="entry name" value="REVERSE TRANSCRIPTASES"/>
    <property type="match status" value="1"/>
</dbReference>
<dbReference type="EMBL" id="VSRR010008414">
    <property type="protein sequence ID" value="MPC48683.1"/>
    <property type="molecule type" value="Genomic_DNA"/>
</dbReference>
<evidence type="ECO:0000313" key="2">
    <source>
        <dbReference type="EMBL" id="MPC48683.1"/>
    </source>
</evidence>
<dbReference type="Pfam" id="PF00078">
    <property type="entry name" value="RVT_1"/>
    <property type="match status" value="1"/>
</dbReference>
<name>A0A5B7FUQ7_PORTR</name>